<reference evidence="3" key="1">
    <citation type="journal article" date="2019" name="Int. J. Syst. Evol. Microbiol.">
        <title>The Global Catalogue of Microorganisms (GCM) 10K type strain sequencing project: providing services to taxonomists for standard genome sequencing and annotation.</title>
        <authorList>
            <consortium name="The Broad Institute Genomics Platform"/>
            <consortium name="The Broad Institute Genome Sequencing Center for Infectious Disease"/>
            <person name="Wu L."/>
            <person name="Ma J."/>
        </authorList>
    </citation>
    <scope>NUCLEOTIDE SEQUENCE [LARGE SCALE GENOMIC DNA]</scope>
    <source>
        <strain evidence="3">CGMCC 1.16275</strain>
    </source>
</reference>
<dbReference type="Proteomes" id="UP001596456">
    <property type="component" value="Unassembled WGS sequence"/>
</dbReference>
<sequence length="86" mass="9141">MKPIKPPPAVAVAAALTVVAVAFPAQAQQAEAKDAARNANCPPGKVETLRQVTGRADETVYKIACTGMKDRFVLVQCRGRSCTVMR</sequence>
<keyword evidence="1" id="KW-0732">Signal</keyword>
<comment type="caution">
    <text evidence="2">The sequence shown here is derived from an EMBL/GenBank/DDBJ whole genome shotgun (WGS) entry which is preliminary data.</text>
</comment>
<dbReference type="EMBL" id="JBHTCM010000004">
    <property type="protein sequence ID" value="MFC7332130.1"/>
    <property type="molecule type" value="Genomic_DNA"/>
</dbReference>
<organism evidence="2 3">
    <name type="scientific">Rhodocista pekingensis</name>
    <dbReference type="NCBI Taxonomy" id="201185"/>
    <lineage>
        <taxon>Bacteria</taxon>
        <taxon>Pseudomonadati</taxon>
        <taxon>Pseudomonadota</taxon>
        <taxon>Alphaproteobacteria</taxon>
        <taxon>Rhodospirillales</taxon>
        <taxon>Azospirillaceae</taxon>
        <taxon>Rhodocista</taxon>
    </lineage>
</organism>
<evidence type="ECO:0000256" key="1">
    <source>
        <dbReference type="SAM" id="SignalP"/>
    </source>
</evidence>
<accession>A0ABW2KSW6</accession>
<feature type="chain" id="PRO_5046360992" evidence="1">
    <location>
        <begin position="28"/>
        <end position="86"/>
    </location>
</feature>
<protein>
    <submittedName>
        <fullName evidence="2">Uncharacterized protein</fullName>
    </submittedName>
</protein>
<name>A0ABW2KSW6_9PROT</name>
<dbReference type="RefSeq" id="WP_377356342.1">
    <property type="nucleotide sequence ID" value="NZ_JBHTCM010000004.1"/>
</dbReference>
<evidence type="ECO:0000313" key="3">
    <source>
        <dbReference type="Proteomes" id="UP001596456"/>
    </source>
</evidence>
<proteinExistence type="predicted"/>
<keyword evidence="3" id="KW-1185">Reference proteome</keyword>
<gene>
    <name evidence="2" type="ORF">ACFQPS_03075</name>
</gene>
<feature type="signal peptide" evidence="1">
    <location>
        <begin position="1"/>
        <end position="27"/>
    </location>
</feature>
<evidence type="ECO:0000313" key="2">
    <source>
        <dbReference type="EMBL" id="MFC7332130.1"/>
    </source>
</evidence>